<protein>
    <submittedName>
        <fullName evidence="2">Uncharacterized protein</fullName>
    </submittedName>
</protein>
<evidence type="ECO:0000256" key="1">
    <source>
        <dbReference type="SAM" id="MobiDB-lite"/>
    </source>
</evidence>
<evidence type="ECO:0000313" key="2">
    <source>
        <dbReference type="EMBL" id="CAH0482489.1"/>
    </source>
</evidence>
<organism evidence="2 3">
    <name type="scientific">Peronospora belbahrii</name>
    <dbReference type="NCBI Taxonomy" id="622444"/>
    <lineage>
        <taxon>Eukaryota</taxon>
        <taxon>Sar</taxon>
        <taxon>Stramenopiles</taxon>
        <taxon>Oomycota</taxon>
        <taxon>Peronosporomycetes</taxon>
        <taxon>Peronosporales</taxon>
        <taxon>Peronosporaceae</taxon>
        <taxon>Peronospora</taxon>
    </lineage>
</organism>
<proteinExistence type="predicted"/>
<feature type="compositionally biased region" description="Basic and acidic residues" evidence="1">
    <location>
        <begin position="10"/>
        <end position="22"/>
    </location>
</feature>
<dbReference type="AlphaFoldDB" id="A0AAU9LCX5"/>
<gene>
    <name evidence="2" type="ORF">PBS003_LOCUS9082</name>
</gene>
<sequence length="252" mass="28344">MGTFIGGTGQKEDKLTEREHASQWKPKGVKRNGTRMQKKFREVTVIPDNAMCPNSGNVLLCQSASYACQDDGAGAQKCLPRDDSFLDSVDESTTMPWASCSLSNAKLPSKCLFDFQCNCMDYANVNCYCSPSDAWRTGRKKAENCTTSSGEVGVCDVGKYCRTKDHYQECAVAPYLPRSTSLYSDCTNDNDQLKIFILYSWLRHNNFVCRMSLVKRHMSLLLLVAYTTSVICRIIRTKAKKLRCVHEELDCV</sequence>
<feature type="region of interest" description="Disordered" evidence="1">
    <location>
        <begin position="1"/>
        <end position="32"/>
    </location>
</feature>
<accession>A0AAU9LCX5</accession>
<dbReference type="EMBL" id="CAKKTJ010000334">
    <property type="protein sequence ID" value="CAH0482489.1"/>
    <property type="molecule type" value="Genomic_DNA"/>
</dbReference>
<comment type="caution">
    <text evidence="2">The sequence shown here is derived from an EMBL/GenBank/DDBJ whole genome shotgun (WGS) entry which is preliminary data.</text>
</comment>
<evidence type="ECO:0000313" key="3">
    <source>
        <dbReference type="Proteomes" id="UP001160483"/>
    </source>
</evidence>
<reference evidence="2" key="1">
    <citation type="submission" date="2021-11" db="EMBL/GenBank/DDBJ databases">
        <authorList>
            <person name="Islam A."/>
            <person name="Islam S."/>
            <person name="Flora M.S."/>
            <person name="Rahman M."/>
            <person name="Ziaur R.M."/>
            <person name="Epstein J.H."/>
            <person name="Hassan M."/>
            <person name="Klassen M."/>
            <person name="Woodard K."/>
            <person name="Webb A."/>
            <person name="Webby R.J."/>
            <person name="El Zowalaty M.E."/>
        </authorList>
    </citation>
    <scope>NUCLEOTIDE SEQUENCE</scope>
    <source>
        <strain evidence="2">Pbs3</strain>
    </source>
</reference>
<name>A0AAU9LCX5_9STRA</name>
<dbReference type="Proteomes" id="UP001160483">
    <property type="component" value="Unassembled WGS sequence"/>
</dbReference>